<gene>
    <name evidence="1" type="ORF">URODEC1_LOCUS38998</name>
</gene>
<dbReference type="EMBL" id="OZ075127">
    <property type="protein sequence ID" value="CAL4951579.1"/>
    <property type="molecule type" value="Genomic_DNA"/>
</dbReference>
<accession>A0ABC8YWM0</accession>
<keyword evidence="2" id="KW-1185">Reference proteome</keyword>
<organism evidence="1 2">
    <name type="scientific">Urochloa decumbens</name>
    <dbReference type="NCBI Taxonomy" id="240449"/>
    <lineage>
        <taxon>Eukaryota</taxon>
        <taxon>Viridiplantae</taxon>
        <taxon>Streptophyta</taxon>
        <taxon>Embryophyta</taxon>
        <taxon>Tracheophyta</taxon>
        <taxon>Spermatophyta</taxon>
        <taxon>Magnoliopsida</taxon>
        <taxon>Liliopsida</taxon>
        <taxon>Poales</taxon>
        <taxon>Poaceae</taxon>
        <taxon>PACMAD clade</taxon>
        <taxon>Panicoideae</taxon>
        <taxon>Panicodae</taxon>
        <taxon>Paniceae</taxon>
        <taxon>Melinidinae</taxon>
        <taxon>Urochloa</taxon>
    </lineage>
</organism>
<protein>
    <submittedName>
        <fullName evidence="1">Uncharacterized protein</fullName>
    </submittedName>
</protein>
<dbReference type="AlphaFoldDB" id="A0ABC8YWM0"/>
<evidence type="ECO:0000313" key="2">
    <source>
        <dbReference type="Proteomes" id="UP001497457"/>
    </source>
</evidence>
<reference evidence="2" key="1">
    <citation type="submission" date="2024-06" db="EMBL/GenBank/DDBJ databases">
        <authorList>
            <person name="Ryan C."/>
        </authorList>
    </citation>
    <scope>NUCLEOTIDE SEQUENCE [LARGE SCALE GENOMIC DNA]</scope>
</reference>
<dbReference type="Proteomes" id="UP001497457">
    <property type="component" value="Chromosome 17b"/>
</dbReference>
<sequence length="127" mass="14492">MDNTIRRMVHLAPCNTEHGNFQTSLWSLVQLPNFKVPSVFVSSLKQLFLFLGTENLLQQRNSVKVILDSCVVCIHQSMDQDGIHQSMDQDGGSSVPLHYLYRLLNVTLYCMLQSLEPRNEPVVFVVK</sequence>
<evidence type="ECO:0000313" key="1">
    <source>
        <dbReference type="EMBL" id="CAL4951579.1"/>
    </source>
</evidence>
<reference evidence="1 2" key="2">
    <citation type="submission" date="2024-10" db="EMBL/GenBank/DDBJ databases">
        <authorList>
            <person name="Ryan C."/>
        </authorList>
    </citation>
    <scope>NUCLEOTIDE SEQUENCE [LARGE SCALE GENOMIC DNA]</scope>
</reference>
<proteinExistence type="predicted"/>
<name>A0ABC8YWM0_9POAL</name>